<organism evidence="1 2">
    <name type="scientific">Actinoallomurus liliacearum</name>
    <dbReference type="NCBI Taxonomy" id="1080073"/>
    <lineage>
        <taxon>Bacteria</taxon>
        <taxon>Bacillati</taxon>
        <taxon>Actinomycetota</taxon>
        <taxon>Actinomycetes</taxon>
        <taxon>Streptosporangiales</taxon>
        <taxon>Thermomonosporaceae</taxon>
        <taxon>Actinoallomurus</taxon>
    </lineage>
</organism>
<gene>
    <name evidence="1" type="ORF">GCM10023195_12880</name>
</gene>
<dbReference type="Proteomes" id="UP001500212">
    <property type="component" value="Unassembled WGS sequence"/>
</dbReference>
<keyword evidence="2" id="KW-1185">Reference proteome</keyword>
<accession>A0ABP8TFA0</accession>
<evidence type="ECO:0000313" key="2">
    <source>
        <dbReference type="Proteomes" id="UP001500212"/>
    </source>
</evidence>
<evidence type="ECO:0000313" key="1">
    <source>
        <dbReference type="EMBL" id="GAA4603843.1"/>
    </source>
</evidence>
<name>A0ABP8TFA0_9ACTN</name>
<dbReference type="EMBL" id="BAABHJ010000003">
    <property type="protein sequence ID" value="GAA4603843.1"/>
    <property type="molecule type" value="Genomic_DNA"/>
</dbReference>
<protein>
    <recommendedName>
        <fullName evidence="3">HTH cro/C1-type domain-containing protein</fullName>
    </recommendedName>
</protein>
<proteinExistence type="predicted"/>
<dbReference type="RefSeq" id="WP_345349807.1">
    <property type="nucleotide sequence ID" value="NZ_BAABHJ010000003.1"/>
</dbReference>
<sequence>MAVALNPSLREARNRRFAVRAAGPCYVARVDSTRREEIAAELRATAAAQDWTPWQLAQALHEKAQTPTMLMAWRLAMGQTQAEVVVGLRGLAADEEINCGPTTQQLSRWENGHETPGPIYRPLFGLWYRTTLNRLGLTDDHPIVTLMKDAVPDEEDPVRRREFFQAAAVTPILVHLERIRTQMDSGLRHVLPTADVEHWQEVATGHIASYGQFGPRDLLNRLAPDLEEIAGLIERYPREKDLLLIASRLGGLTGALWTDLEDDRQARAWLHTADRYAAQAGDTTQRYWIAMARAMIAIYGPQPAAVLPIAARARAELGDAPSAPAAQLAGLAARAHASLGPARAEQARAELRRAEHLTGQLTTAQTGEQFFGFPERELAAYASWVLTAVKDSGAWAAQERALAEYPANDPMDRPLILLSRARLLVERREAAEATRVAGDAITMLPTQLRVPLLMTQASRIAVDLDAVSPSHARQLRERLAA</sequence>
<comment type="caution">
    <text evidence="1">The sequence shown here is derived from an EMBL/GenBank/DDBJ whole genome shotgun (WGS) entry which is preliminary data.</text>
</comment>
<reference evidence="2" key="1">
    <citation type="journal article" date="2019" name="Int. J. Syst. Evol. Microbiol.">
        <title>The Global Catalogue of Microorganisms (GCM) 10K type strain sequencing project: providing services to taxonomists for standard genome sequencing and annotation.</title>
        <authorList>
            <consortium name="The Broad Institute Genomics Platform"/>
            <consortium name="The Broad Institute Genome Sequencing Center for Infectious Disease"/>
            <person name="Wu L."/>
            <person name="Ma J."/>
        </authorList>
    </citation>
    <scope>NUCLEOTIDE SEQUENCE [LARGE SCALE GENOMIC DNA]</scope>
    <source>
        <strain evidence="2">JCM 17938</strain>
    </source>
</reference>
<evidence type="ECO:0008006" key="3">
    <source>
        <dbReference type="Google" id="ProtNLM"/>
    </source>
</evidence>